<evidence type="ECO:0000256" key="1">
    <source>
        <dbReference type="SAM" id="MobiDB-lite"/>
    </source>
</evidence>
<evidence type="ECO:0000313" key="2">
    <source>
        <dbReference type="EMBL" id="RNG38008.1"/>
    </source>
</evidence>
<sequence>MTETTTQRTVPAPTADREEQHESAAYPRAAQAADAMTAHLPQREERESDSGRPRQADILRTIGETGYRFVRSDQTIYAVQIGGGPIARPIRSKGGGGGTGSLRQCLIREYVLSTGRTPAQGSIADAIAALEAMAMDSESQDVHLRVAGDQVDQWTTWLDLGRSDGLSVCIERGSWAVLIPQHGEGPLWRRSRLVHELPVPERSSTGWQHGIELLRRILPVSAESYPMVVAWCMAALRPDMPRPLAGILGEQGTGKSTLCRMMVRLVDGSKAHLRSVPKSEDDLAVTTAAGWCLALDNLSGMPGWLSDFLSRAVTGDALTKRELYSDDEVAILVYRRPVLLTSIEMGVLQGDLAERMLPIQLEPITGKNRRTERRLWEAYHSSHPEILGGLLELAALVWAKLPEASDKLAERPRMADWAEMLWALDEVTGWHTLDTYTGAQEDLVDDVIEGDPVATSVLRWATSRLTPWTWEGQASQLLNELEVPPNTDKEKDWPRTPAVLSARLQRAAPALRRRGVDVRKLPRTKSGRPLQISTQTDTPTG</sequence>
<feature type="region of interest" description="Disordered" evidence="1">
    <location>
        <begin position="515"/>
        <end position="541"/>
    </location>
</feature>
<dbReference type="EMBL" id="RIBZ01000031">
    <property type="protein sequence ID" value="RNG38008.1"/>
    <property type="molecule type" value="Genomic_DNA"/>
</dbReference>
<name>A0A3M8X6I5_9ACTN</name>
<dbReference type="AlphaFoldDB" id="A0A3M8X6I5"/>
<feature type="compositionally biased region" description="Basic and acidic residues" evidence="1">
    <location>
        <begin position="41"/>
        <end position="55"/>
    </location>
</feature>
<dbReference type="SUPFAM" id="SSF52540">
    <property type="entry name" value="P-loop containing nucleoside triphosphate hydrolases"/>
    <property type="match status" value="1"/>
</dbReference>
<dbReference type="Proteomes" id="UP000275401">
    <property type="component" value="Unassembled WGS sequence"/>
</dbReference>
<feature type="region of interest" description="Disordered" evidence="1">
    <location>
        <begin position="1"/>
        <end position="55"/>
    </location>
</feature>
<gene>
    <name evidence="2" type="ORF">EEJ42_02180</name>
</gene>
<proteinExistence type="predicted"/>
<reference evidence="2 3" key="1">
    <citation type="submission" date="2018-11" db="EMBL/GenBank/DDBJ databases">
        <title>The Potential of Streptomyces as Biocontrol Agents against the Tomato grey mould, Botrytis cinerea (Gray mold) Frontiers in Microbiology.</title>
        <authorList>
            <person name="Li D."/>
        </authorList>
    </citation>
    <scope>NUCLEOTIDE SEQUENCE [LARGE SCALE GENOMIC DNA]</scope>
    <source>
        <strain evidence="2 3">NEAU-LD23</strain>
    </source>
</reference>
<keyword evidence="3" id="KW-1185">Reference proteome</keyword>
<comment type="caution">
    <text evidence="2">The sequence shown here is derived from an EMBL/GenBank/DDBJ whole genome shotgun (WGS) entry which is preliminary data.</text>
</comment>
<dbReference type="RefSeq" id="WP_123098336.1">
    <property type="nucleotide sequence ID" value="NZ_RIBZ01000031.1"/>
</dbReference>
<evidence type="ECO:0000313" key="3">
    <source>
        <dbReference type="Proteomes" id="UP000275401"/>
    </source>
</evidence>
<evidence type="ECO:0008006" key="4">
    <source>
        <dbReference type="Google" id="ProtNLM"/>
    </source>
</evidence>
<feature type="compositionally biased region" description="Low complexity" evidence="1">
    <location>
        <begin position="24"/>
        <end position="35"/>
    </location>
</feature>
<accession>A0A3M8X6I5</accession>
<organism evidence="2 3">
    <name type="scientific">Streptomyces botrytidirepellens</name>
    <dbReference type="NCBI Taxonomy" id="2486417"/>
    <lineage>
        <taxon>Bacteria</taxon>
        <taxon>Bacillati</taxon>
        <taxon>Actinomycetota</taxon>
        <taxon>Actinomycetes</taxon>
        <taxon>Kitasatosporales</taxon>
        <taxon>Streptomycetaceae</taxon>
        <taxon>Streptomyces</taxon>
    </lineage>
</organism>
<feature type="compositionally biased region" description="Polar residues" evidence="1">
    <location>
        <begin position="531"/>
        <end position="541"/>
    </location>
</feature>
<dbReference type="InterPro" id="IPR027417">
    <property type="entry name" value="P-loop_NTPase"/>
</dbReference>
<protein>
    <recommendedName>
        <fullName evidence="4">ATP-binding protein</fullName>
    </recommendedName>
</protein>